<gene>
    <name evidence="1" type="ORF">BTO16_02395</name>
</gene>
<dbReference type="EMBL" id="MSCM01000001">
    <property type="protein sequence ID" value="PQJ81493.1"/>
    <property type="molecule type" value="Genomic_DNA"/>
</dbReference>
<organism evidence="1 2">
    <name type="scientific">Polaribacter glomeratus</name>
    <dbReference type="NCBI Taxonomy" id="102"/>
    <lineage>
        <taxon>Bacteria</taxon>
        <taxon>Pseudomonadati</taxon>
        <taxon>Bacteroidota</taxon>
        <taxon>Flavobacteriia</taxon>
        <taxon>Flavobacteriales</taxon>
        <taxon>Flavobacteriaceae</taxon>
    </lineage>
</organism>
<name>A0A2S7WV70_9FLAO</name>
<dbReference type="OrthoDB" id="5619382at2"/>
<dbReference type="SUPFAM" id="SSF52540">
    <property type="entry name" value="P-loop containing nucleoside triphosphate hydrolases"/>
    <property type="match status" value="1"/>
</dbReference>
<dbReference type="Proteomes" id="UP000239068">
    <property type="component" value="Unassembled WGS sequence"/>
</dbReference>
<reference evidence="1 2" key="1">
    <citation type="submission" date="2016-12" db="EMBL/GenBank/DDBJ databases">
        <title>Trade-off between light-utilization and light-protection in marine flavobacteria.</title>
        <authorList>
            <person name="Kumagai Y."/>
            <person name="Yoshizawa S."/>
            <person name="Kogure K."/>
            <person name="Iwasaki W."/>
        </authorList>
    </citation>
    <scope>NUCLEOTIDE SEQUENCE [LARGE SCALE GENOMIC DNA]</scope>
    <source>
        <strain evidence="1 2">ATCC 43844</strain>
    </source>
</reference>
<evidence type="ECO:0000313" key="1">
    <source>
        <dbReference type="EMBL" id="PQJ81493.1"/>
    </source>
</evidence>
<protein>
    <submittedName>
        <fullName evidence="1">Uncharacterized protein</fullName>
    </submittedName>
</protein>
<comment type="caution">
    <text evidence="1">The sequence shown here is derived from an EMBL/GenBank/DDBJ whole genome shotgun (WGS) entry which is preliminary data.</text>
</comment>
<dbReference type="RefSeq" id="WP_105020068.1">
    <property type="nucleotide sequence ID" value="NZ_MSCM01000001.1"/>
</dbReference>
<dbReference type="AlphaFoldDB" id="A0A2S7WV70"/>
<proteinExistence type="predicted"/>
<accession>A0A2S7WV70</accession>
<evidence type="ECO:0000313" key="2">
    <source>
        <dbReference type="Proteomes" id="UP000239068"/>
    </source>
</evidence>
<sequence length="91" mass="10384">MVPKLLELQNKFESKKEILENARIILKTEFIGIDKPIDAIIDAINSWFMLSTMQERPFIINLWGLTGVGKTSLLIRVKNIPSLSTICLNKK</sequence>
<dbReference type="Gene3D" id="3.40.50.300">
    <property type="entry name" value="P-loop containing nucleotide triphosphate hydrolases"/>
    <property type="match status" value="1"/>
</dbReference>
<dbReference type="InterPro" id="IPR027417">
    <property type="entry name" value="P-loop_NTPase"/>
</dbReference>
<keyword evidence="2" id="KW-1185">Reference proteome</keyword>